<evidence type="ECO:0000313" key="1">
    <source>
        <dbReference type="EMBL" id="GJE67724.1"/>
    </source>
</evidence>
<accession>A0ABQ4UK69</accession>
<evidence type="ECO:0000313" key="2">
    <source>
        <dbReference type="Proteomes" id="UP001055039"/>
    </source>
</evidence>
<dbReference type="Gene3D" id="3.40.50.2300">
    <property type="match status" value="1"/>
</dbReference>
<reference evidence="1" key="2">
    <citation type="submission" date="2021-08" db="EMBL/GenBank/DDBJ databases">
        <authorList>
            <person name="Tani A."/>
            <person name="Ola A."/>
            <person name="Ogura Y."/>
            <person name="Katsura K."/>
            <person name="Hayashi T."/>
        </authorList>
    </citation>
    <scope>NUCLEOTIDE SEQUENCE</scope>
    <source>
        <strain evidence="1">NBRC 15686</strain>
    </source>
</reference>
<keyword evidence="2" id="KW-1185">Reference proteome</keyword>
<comment type="caution">
    <text evidence="1">The sequence shown here is derived from an EMBL/GenBank/DDBJ whole genome shotgun (WGS) entry which is preliminary data.</text>
</comment>
<protein>
    <submittedName>
        <fullName evidence="1">Uncharacterized protein</fullName>
    </submittedName>
</protein>
<dbReference type="EMBL" id="BPRC01000032">
    <property type="protein sequence ID" value="GJE67724.1"/>
    <property type="molecule type" value="Genomic_DNA"/>
</dbReference>
<dbReference type="SUPFAM" id="SSF52172">
    <property type="entry name" value="CheY-like"/>
    <property type="match status" value="1"/>
</dbReference>
<reference evidence="1" key="1">
    <citation type="journal article" date="2021" name="Front. Microbiol.">
        <title>Comprehensive Comparative Genomics and Phenotyping of Methylobacterium Species.</title>
        <authorList>
            <person name="Alessa O."/>
            <person name="Ogura Y."/>
            <person name="Fujitani Y."/>
            <person name="Takami H."/>
            <person name="Hayashi T."/>
            <person name="Sahin N."/>
            <person name="Tani A."/>
        </authorList>
    </citation>
    <scope>NUCLEOTIDE SEQUENCE</scope>
    <source>
        <strain evidence="1">NBRC 15686</strain>
    </source>
</reference>
<dbReference type="InterPro" id="IPR011006">
    <property type="entry name" value="CheY-like_superfamily"/>
</dbReference>
<name>A0ABQ4UK69_9HYPH</name>
<dbReference type="RefSeq" id="WP_238228662.1">
    <property type="nucleotide sequence ID" value="NZ_BAAADH010000082.1"/>
</dbReference>
<proteinExistence type="predicted"/>
<sequence length="80" mass="8442">MPSASACRAPPKRRPTGPGWLGCRTLIAMRASEALERLDGPEGIDIPFSDVVMPGGMNGMQLSVQVRRLGPGLRVLPTSG</sequence>
<organism evidence="1 2">
    <name type="scientific">Methylorubrum aminovorans</name>
    <dbReference type="NCBI Taxonomy" id="269069"/>
    <lineage>
        <taxon>Bacteria</taxon>
        <taxon>Pseudomonadati</taxon>
        <taxon>Pseudomonadota</taxon>
        <taxon>Alphaproteobacteria</taxon>
        <taxon>Hyphomicrobiales</taxon>
        <taxon>Methylobacteriaceae</taxon>
        <taxon>Methylorubrum</taxon>
    </lineage>
</organism>
<dbReference type="Proteomes" id="UP001055039">
    <property type="component" value="Unassembled WGS sequence"/>
</dbReference>
<gene>
    <name evidence="1" type="ORF">LNAOJCKE_4956</name>
</gene>